<dbReference type="Pfam" id="PF13174">
    <property type="entry name" value="TPR_6"/>
    <property type="match status" value="1"/>
</dbReference>
<dbReference type="InterPro" id="IPR019734">
    <property type="entry name" value="TPR_rpt"/>
</dbReference>
<dbReference type="SUPFAM" id="SSF48452">
    <property type="entry name" value="TPR-like"/>
    <property type="match status" value="1"/>
</dbReference>
<organism evidence="3 4">
    <name type="scientific">Mucilaginibacter gracilis</name>
    <dbReference type="NCBI Taxonomy" id="423350"/>
    <lineage>
        <taxon>Bacteria</taxon>
        <taxon>Pseudomonadati</taxon>
        <taxon>Bacteroidota</taxon>
        <taxon>Sphingobacteriia</taxon>
        <taxon>Sphingobacteriales</taxon>
        <taxon>Sphingobacteriaceae</taxon>
        <taxon>Mucilaginibacter</taxon>
    </lineage>
</organism>
<feature type="signal peptide" evidence="2">
    <location>
        <begin position="1"/>
        <end position="21"/>
    </location>
</feature>
<reference evidence="3 4" key="1">
    <citation type="submission" date="2018-10" db="EMBL/GenBank/DDBJ databases">
        <title>Genomic Encyclopedia of Archaeal and Bacterial Type Strains, Phase II (KMG-II): from individual species to whole genera.</title>
        <authorList>
            <person name="Goeker M."/>
        </authorList>
    </citation>
    <scope>NUCLEOTIDE SEQUENCE [LARGE SCALE GENOMIC DNA]</scope>
    <source>
        <strain evidence="3 4">DSM 18602</strain>
    </source>
</reference>
<dbReference type="OrthoDB" id="1466726at2"/>
<keyword evidence="4" id="KW-1185">Reference proteome</keyword>
<dbReference type="SMART" id="SM00028">
    <property type="entry name" value="TPR"/>
    <property type="match status" value="2"/>
</dbReference>
<dbReference type="Gene3D" id="1.25.40.10">
    <property type="entry name" value="Tetratricopeptide repeat domain"/>
    <property type="match status" value="1"/>
</dbReference>
<feature type="chain" id="PRO_5019774393" evidence="2">
    <location>
        <begin position="22"/>
        <end position="495"/>
    </location>
</feature>
<protein>
    <submittedName>
        <fullName evidence="3">Tetratricopeptide repeat protein</fullName>
    </submittedName>
</protein>
<dbReference type="PROSITE" id="PS50005">
    <property type="entry name" value="TPR"/>
    <property type="match status" value="1"/>
</dbReference>
<keyword evidence="1" id="KW-0802">TPR repeat</keyword>
<dbReference type="Proteomes" id="UP000268007">
    <property type="component" value="Unassembled WGS sequence"/>
</dbReference>
<dbReference type="EMBL" id="RBKU01000001">
    <property type="protein sequence ID" value="RKR81150.1"/>
    <property type="molecule type" value="Genomic_DNA"/>
</dbReference>
<keyword evidence="2" id="KW-0732">Signal</keyword>
<comment type="caution">
    <text evidence="3">The sequence shown here is derived from an EMBL/GenBank/DDBJ whole genome shotgun (WGS) entry which is preliminary data.</text>
</comment>
<sequence>MFRKVLSIALVFVCFSSTVLANFDFNSNCIHAYKSILALRLNEGRLLIDKEKALHPQNAITTLLDNYYDFFLILTNENKAEFGKLKENKSIRINRLEDEDPNSPYYNFCIAQVNLQWALLHSHFGEYTTAGLEVNRAYRLLQSNNKKYPAFLPNGIPLGVVNVLLGSLPGGALKSILSFLGIKGDTQTGVKMLEQLSVDLPKSPYSYHYNELIYYLTYIQTDVVNNPFAYSKMLQMVTVADSTSLLTDYIRGYVALRTGHSAEAIGWLQNRHQGSDYLPYPYLDYLIGIAKMNREDTGANNYFYKFLQSNTGVNFIKDAYLHLAWKCLLEGDIHRYNGFIQFVKAKGYLFNDKDKQALDEANDTAPNLFLLRARLLCDGGFYARALAALKGKTVADFSLERDRIEYYYRLGRIYDAMNEDDTALKFYQNAINIGKNSNYHYAATSAIKMGVIYEEQNQPVKAREAYHHVFDFKNQQFKNSLEQKAKEGLKRLAAN</sequence>
<evidence type="ECO:0000256" key="2">
    <source>
        <dbReference type="SAM" id="SignalP"/>
    </source>
</evidence>
<name>A0A495IWU9_9SPHI</name>
<accession>A0A495IWU9</accession>
<dbReference type="AlphaFoldDB" id="A0A495IWU9"/>
<feature type="repeat" description="TPR" evidence="1">
    <location>
        <begin position="404"/>
        <end position="437"/>
    </location>
</feature>
<dbReference type="InterPro" id="IPR011990">
    <property type="entry name" value="TPR-like_helical_dom_sf"/>
</dbReference>
<evidence type="ECO:0000313" key="4">
    <source>
        <dbReference type="Proteomes" id="UP000268007"/>
    </source>
</evidence>
<evidence type="ECO:0000313" key="3">
    <source>
        <dbReference type="EMBL" id="RKR81150.1"/>
    </source>
</evidence>
<gene>
    <name evidence="3" type="ORF">BDD43_1294</name>
</gene>
<proteinExistence type="predicted"/>
<evidence type="ECO:0000256" key="1">
    <source>
        <dbReference type="PROSITE-ProRule" id="PRU00339"/>
    </source>
</evidence>
<dbReference type="RefSeq" id="WP_121196877.1">
    <property type="nucleotide sequence ID" value="NZ_RBKU01000001.1"/>
</dbReference>